<dbReference type="Gene3D" id="3.30.429.10">
    <property type="entry name" value="Macrophage Migration Inhibitory Factor"/>
    <property type="match status" value="1"/>
</dbReference>
<dbReference type="InterPro" id="IPR001398">
    <property type="entry name" value="Macrophage_inhib_fac"/>
</dbReference>
<dbReference type="GO" id="GO:0005125">
    <property type="term" value="F:cytokine activity"/>
    <property type="evidence" value="ECO:0007669"/>
    <property type="project" value="UniProtKB-KW"/>
</dbReference>
<dbReference type="GO" id="GO:0050178">
    <property type="term" value="F:phenylpyruvate tautomerase activity"/>
    <property type="evidence" value="ECO:0007669"/>
    <property type="project" value="UniProtKB-EC"/>
</dbReference>
<comment type="subcellular location">
    <subcellularLocation>
        <location evidence="1">Secreted</location>
    </subcellularLocation>
</comment>
<comment type="catalytic activity">
    <reaction evidence="6">
        <text>3-phenylpyruvate = enol-phenylpyruvate</text>
        <dbReference type="Rhea" id="RHEA:17097"/>
        <dbReference type="ChEBI" id="CHEBI:16815"/>
        <dbReference type="ChEBI" id="CHEBI:18005"/>
        <dbReference type="EC" id="5.3.2.1"/>
    </reaction>
</comment>
<evidence type="ECO:0000256" key="2">
    <source>
        <dbReference type="ARBA" id="ARBA00005851"/>
    </source>
</evidence>
<dbReference type="EC" id="5.3.3.12" evidence="8"/>
<evidence type="ECO:0000256" key="10">
    <source>
        <dbReference type="ARBA" id="ARBA00041631"/>
    </source>
</evidence>
<dbReference type="PANTHER" id="PTHR11954:SF6">
    <property type="entry name" value="MACROPHAGE MIGRATION INHIBITORY FACTOR"/>
    <property type="match status" value="1"/>
</dbReference>
<protein>
    <recommendedName>
        <fullName evidence="12">L-dopachrome isomerase</fullName>
        <ecNumber evidence="9">5.3.2.1</ecNumber>
        <ecNumber evidence="8">5.3.3.12</ecNumber>
    </recommendedName>
    <alternativeName>
        <fullName evidence="10">L-dopachrome tautomerase</fullName>
    </alternativeName>
    <alternativeName>
        <fullName evidence="11">Phenylpyruvate tautomerase</fullName>
    </alternativeName>
</protein>
<evidence type="ECO:0000256" key="8">
    <source>
        <dbReference type="ARBA" id="ARBA00038932"/>
    </source>
</evidence>
<evidence type="ECO:0000256" key="1">
    <source>
        <dbReference type="ARBA" id="ARBA00004613"/>
    </source>
</evidence>
<organism evidence="13 14">
    <name type="scientific">Lingula anatina</name>
    <name type="common">Brachiopod</name>
    <name type="synonym">Lingula unguis</name>
    <dbReference type="NCBI Taxonomy" id="7574"/>
    <lineage>
        <taxon>Eukaryota</taxon>
        <taxon>Metazoa</taxon>
        <taxon>Spiralia</taxon>
        <taxon>Lophotrochozoa</taxon>
        <taxon>Brachiopoda</taxon>
        <taxon>Linguliformea</taxon>
        <taxon>Lingulata</taxon>
        <taxon>Lingulida</taxon>
        <taxon>Linguloidea</taxon>
        <taxon>Lingulidae</taxon>
        <taxon>Lingula</taxon>
    </lineage>
</organism>
<dbReference type="InParanoid" id="A0A1S3HBP6"/>
<gene>
    <name evidence="14" type="primary">LOC106153864</name>
</gene>
<comment type="catalytic activity">
    <reaction evidence="7">
        <text>L-dopachrome = 5,6-dihydroxyindole-2-carboxylate</text>
        <dbReference type="Rhea" id="RHEA:13041"/>
        <dbReference type="ChEBI" id="CHEBI:16875"/>
        <dbReference type="ChEBI" id="CHEBI:57509"/>
        <dbReference type="EC" id="5.3.3.12"/>
    </reaction>
</comment>
<dbReference type="AlphaFoldDB" id="A0A1S3HBP6"/>
<dbReference type="GO" id="GO:0004167">
    <property type="term" value="F:dopachrome isomerase activity"/>
    <property type="evidence" value="ECO:0007669"/>
    <property type="project" value="UniProtKB-EC"/>
</dbReference>
<dbReference type="RefSeq" id="XP_013383443.1">
    <property type="nucleotide sequence ID" value="XM_013527989.1"/>
</dbReference>
<dbReference type="SUPFAM" id="SSF55331">
    <property type="entry name" value="Tautomerase/MIF"/>
    <property type="match status" value="1"/>
</dbReference>
<dbReference type="InterPro" id="IPR014347">
    <property type="entry name" value="Tautomerase/MIF_sf"/>
</dbReference>
<dbReference type="GeneID" id="106153864"/>
<comment type="similarity">
    <text evidence="2">Belongs to the MIF family.</text>
</comment>
<proteinExistence type="inferred from homology"/>
<keyword evidence="5" id="KW-0413">Isomerase</keyword>
<keyword evidence="13" id="KW-1185">Reference proteome</keyword>
<dbReference type="EC" id="5.3.2.1" evidence="9"/>
<dbReference type="PANTHER" id="PTHR11954">
    <property type="entry name" value="D-DOPACHROME DECARBOXYLASE"/>
    <property type="match status" value="1"/>
</dbReference>
<dbReference type="GO" id="GO:0005615">
    <property type="term" value="C:extracellular space"/>
    <property type="evidence" value="ECO:0007669"/>
    <property type="project" value="UniProtKB-KW"/>
</dbReference>
<reference evidence="14" key="1">
    <citation type="submission" date="2025-08" db="UniProtKB">
        <authorList>
            <consortium name="RefSeq"/>
        </authorList>
    </citation>
    <scope>IDENTIFICATION</scope>
    <source>
        <tissue evidence="14">Gonads</tissue>
    </source>
</reference>
<evidence type="ECO:0000256" key="3">
    <source>
        <dbReference type="ARBA" id="ARBA00022514"/>
    </source>
</evidence>
<keyword evidence="3" id="KW-0202">Cytokine</keyword>
<evidence type="ECO:0000313" key="13">
    <source>
        <dbReference type="Proteomes" id="UP000085678"/>
    </source>
</evidence>
<evidence type="ECO:0000313" key="14">
    <source>
        <dbReference type="RefSeq" id="XP_013383443.1"/>
    </source>
</evidence>
<evidence type="ECO:0000256" key="6">
    <source>
        <dbReference type="ARBA" id="ARBA00036735"/>
    </source>
</evidence>
<evidence type="ECO:0000256" key="12">
    <source>
        <dbReference type="ARBA" id="ARBA00042730"/>
    </source>
</evidence>
<dbReference type="STRING" id="7574.A0A1S3HBP6"/>
<evidence type="ECO:0000256" key="11">
    <source>
        <dbReference type="ARBA" id="ARBA00041912"/>
    </source>
</evidence>
<dbReference type="Proteomes" id="UP000085678">
    <property type="component" value="Unplaced"/>
</dbReference>
<dbReference type="Pfam" id="PF01187">
    <property type="entry name" value="MIF"/>
    <property type="match status" value="1"/>
</dbReference>
<dbReference type="OrthoDB" id="6080988at2759"/>
<evidence type="ECO:0000256" key="5">
    <source>
        <dbReference type="ARBA" id="ARBA00023235"/>
    </source>
</evidence>
<evidence type="ECO:0000256" key="4">
    <source>
        <dbReference type="ARBA" id="ARBA00022525"/>
    </source>
</evidence>
<name>A0A1S3HBP6_LINAN</name>
<evidence type="ECO:0000256" key="7">
    <source>
        <dbReference type="ARBA" id="ARBA00036823"/>
    </source>
</evidence>
<dbReference type="KEGG" id="lak:106153864"/>
<keyword evidence="4" id="KW-0964">Secreted</keyword>
<evidence type="ECO:0000256" key="9">
    <source>
        <dbReference type="ARBA" id="ARBA00039086"/>
    </source>
</evidence>
<accession>A0A1S3HBP6</accession>
<sequence>MPLCRVETNVSGDQIPADFHVKLTQILSKVLDKREKDIIIIMRPNATMYKDCKNVPIAIISIKAAGRFNQANNSKYNTAIANIVLSKLGVEADNLRIFYEDMSLDFIGNGNRLLSASI</sequence>